<sequence length="37" mass="4243">MESSRRKFIKQTAMGTMGTLIVPQLSLVKIYLMQTKL</sequence>
<evidence type="ECO:0000313" key="1">
    <source>
        <dbReference type="EMBL" id="GAL62707.1"/>
    </source>
</evidence>
<dbReference type="EMBL" id="BBNQ01000007">
    <property type="protein sequence ID" value="GAL62707.1"/>
    <property type="molecule type" value="Genomic_DNA"/>
</dbReference>
<organism evidence="1 2">
    <name type="scientific">Algibacter lectus</name>
    <dbReference type="NCBI Taxonomy" id="221126"/>
    <lineage>
        <taxon>Bacteria</taxon>
        <taxon>Pseudomonadati</taxon>
        <taxon>Bacteroidota</taxon>
        <taxon>Flavobacteriia</taxon>
        <taxon>Flavobacteriales</taxon>
        <taxon>Flavobacteriaceae</taxon>
        <taxon>Algibacter</taxon>
    </lineage>
</organism>
<gene>
    <name evidence="1" type="ORF">JCM19300_368</name>
</gene>
<evidence type="ECO:0008006" key="3">
    <source>
        <dbReference type="Google" id="ProtNLM"/>
    </source>
</evidence>
<proteinExistence type="predicted"/>
<reference evidence="1 2" key="1">
    <citation type="journal article" date="2014" name="Genome Announc.">
        <title>Draft Genome Sequences of Marine Flavobacterium Algibacter lectus Strains SS8 and NR4.</title>
        <authorList>
            <person name="Takatani N."/>
            <person name="Nakanishi M."/>
            <person name="Meirelles P."/>
            <person name="Mino S."/>
            <person name="Suda W."/>
            <person name="Oshima K."/>
            <person name="Hattori M."/>
            <person name="Ohkuma M."/>
            <person name="Hosokawa M."/>
            <person name="Miyashita K."/>
            <person name="Thompson F.L."/>
            <person name="Niwa A."/>
            <person name="Sawabe T."/>
            <person name="Sawabe T."/>
        </authorList>
    </citation>
    <scope>NUCLEOTIDE SEQUENCE [LARGE SCALE GENOMIC DNA]</scope>
    <source>
        <strain evidence="1 2">JCM 19300</strain>
    </source>
</reference>
<dbReference type="Proteomes" id="UP000029644">
    <property type="component" value="Unassembled WGS sequence"/>
</dbReference>
<name>A0A090W5A3_9FLAO</name>
<dbReference type="AlphaFoldDB" id="A0A090W5A3"/>
<comment type="caution">
    <text evidence="1">The sequence shown here is derived from an EMBL/GenBank/DDBJ whole genome shotgun (WGS) entry which is preliminary data.</text>
</comment>
<accession>A0A090W5A3</accession>
<evidence type="ECO:0000313" key="2">
    <source>
        <dbReference type="Proteomes" id="UP000029644"/>
    </source>
</evidence>
<protein>
    <recommendedName>
        <fullName evidence="3">Twin-arginine translocation signal domain-containing protein</fullName>
    </recommendedName>
</protein>